<feature type="compositionally biased region" description="Basic residues" evidence="4">
    <location>
        <begin position="14"/>
        <end position="28"/>
    </location>
</feature>
<dbReference type="Gene3D" id="1.10.238.10">
    <property type="entry name" value="EF-hand"/>
    <property type="match status" value="1"/>
</dbReference>
<dbReference type="AlphaFoldDB" id="A0A1D1W3L1"/>
<protein>
    <recommendedName>
        <fullName evidence="5">EF-hand domain-containing protein</fullName>
    </recommendedName>
</protein>
<keyword evidence="2" id="KW-0677">Repeat</keyword>
<organism evidence="6 7">
    <name type="scientific">Ramazzottius varieornatus</name>
    <name type="common">Water bear</name>
    <name type="synonym">Tardigrade</name>
    <dbReference type="NCBI Taxonomy" id="947166"/>
    <lineage>
        <taxon>Eukaryota</taxon>
        <taxon>Metazoa</taxon>
        <taxon>Ecdysozoa</taxon>
        <taxon>Tardigrada</taxon>
        <taxon>Eutardigrada</taxon>
        <taxon>Parachela</taxon>
        <taxon>Hypsibioidea</taxon>
        <taxon>Ramazzottiidae</taxon>
        <taxon>Ramazzottius</taxon>
    </lineage>
</organism>
<evidence type="ECO:0000313" key="6">
    <source>
        <dbReference type="EMBL" id="GAV05549.1"/>
    </source>
</evidence>
<feature type="domain" description="EF-hand" evidence="5">
    <location>
        <begin position="218"/>
        <end position="253"/>
    </location>
</feature>
<dbReference type="PROSITE" id="PS50222">
    <property type="entry name" value="EF_HAND_2"/>
    <property type="match status" value="3"/>
</dbReference>
<reference evidence="6 7" key="1">
    <citation type="journal article" date="2016" name="Nat. Commun.">
        <title>Extremotolerant tardigrade genome and improved radiotolerance of human cultured cells by tardigrade-unique protein.</title>
        <authorList>
            <person name="Hashimoto T."/>
            <person name="Horikawa D.D."/>
            <person name="Saito Y."/>
            <person name="Kuwahara H."/>
            <person name="Kozuka-Hata H."/>
            <person name="Shin-I T."/>
            <person name="Minakuchi Y."/>
            <person name="Ohishi K."/>
            <person name="Motoyama A."/>
            <person name="Aizu T."/>
            <person name="Enomoto A."/>
            <person name="Kondo K."/>
            <person name="Tanaka S."/>
            <person name="Hara Y."/>
            <person name="Koshikawa S."/>
            <person name="Sagara H."/>
            <person name="Miura T."/>
            <person name="Yokobori S."/>
            <person name="Miyagawa K."/>
            <person name="Suzuki Y."/>
            <person name="Kubo T."/>
            <person name="Oyama M."/>
            <person name="Kohara Y."/>
            <person name="Fujiyama A."/>
            <person name="Arakawa K."/>
            <person name="Katayama T."/>
            <person name="Toyoda A."/>
            <person name="Kunieda T."/>
        </authorList>
    </citation>
    <scope>NUCLEOTIDE SEQUENCE [LARGE SCALE GENOMIC DNA]</scope>
    <source>
        <strain evidence="6 7">YOKOZUNA-1</strain>
    </source>
</reference>
<dbReference type="InterPro" id="IPR018247">
    <property type="entry name" value="EF_Hand_1_Ca_BS"/>
</dbReference>
<comment type="caution">
    <text evidence="6">The sequence shown here is derived from an EMBL/GenBank/DDBJ whole genome shotgun (WGS) entry which is preliminary data.</text>
</comment>
<evidence type="ECO:0000259" key="5">
    <source>
        <dbReference type="PROSITE" id="PS50222"/>
    </source>
</evidence>
<evidence type="ECO:0000256" key="3">
    <source>
        <dbReference type="ARBA" id="ARBA00022837"/>
    </source>
</evidence>
<dbReference type="PROSITE" id="PS00018">
    <property type="entry name" value="EF_HAND_1"/>
    <property type="match status" value="2"/>
</dbReference>
<proteinExistence type="predicted"/>
<evidence type="ECO:0000256" key="1">
    <source>
        <dbReference type="ARBA" id="ARBA00022723"/>
    </source>
</evidence>
<dbReference type="PANTHER" id="PTHR23055:SF167">
    <property type="entry name" value="EF-HAND DOMAIN-CONTAINING PROTEIN"/>
    <property type="match status" value="1"/>
</dbReference>
<dbReference type="OrthoDB" id="191686at2759"/>
<dbReference type="Proteomes" id="UP000186922">
    <property type="component" value="Unassembled WGS sequence"/>
</dbReference>
<dbReference type="PANTHER" id="PTHR23055">
    <property type="entry name" value="CALCIUM BINDING PROTEINS"/>
    <property type="match status" value="1"/>
</dbReference>
<keyword evidence="1" id="KW-0479">Metal-binding</keyword>
<sequence>MYSGSLNVSGGGSHLKRKKTQKARRTSRVHSDAESVAGLGPSLSVRAYARRLIYHVRRIIFGISESYDPDLDELDLQAPRYVPASLDILTKTTRFSRREIQLIYRSFKQECPTGIVTAEKFRELYSQFFPLGDASYFARQIFQLMDQDMDGSVTFEEYLVVMSMLSRGSLDEKVQWVFNLYDSNGEGQLTAEKLTDVAVSVYEMLGSYTDPPWINETTIKDHVARVFSKMDTNQDGIVTFTEFKEFCITDEGVRRNFGVFDSSL</sequence>
<feature type="domain" description="EF-hand" evidence="5">
    <location>
        <begin position="138"/>
        <end position="168"/>
    </location>
</feature>
<evidence type="ECO:0000256" key="2">
    <source>
        <dbReference type="ARBA" id="ARBA00022737"/>
    </source>
</evidence>
<accession>A0A1D1W3L1</accession>
<dbReference type="STRING" id="947166.A0A1D1W3L1"/>
<dbReference type="CDD" id="cd00051">
    <property type="entry name" value="EFh"/>
    <property type="match status" value="2"/>
</dbReference>
<dbReference type="InterPro" id="IPR002048">
    <property type="entry name" value="EF_hand_dom"/>
</dbReference>
<dbReference type="SUPFAM" id="SSF47473">
    <property type="entry name" value="EF-hand"/>
    <property type="match status" value="1"/>
</dbReference>
<dbReference type="InterPro" id="IPR011992">
    <property type="entry name" value="EF-hand-dom_pair"/>
</dbReference>
<dbReference type="InterPro" id="IPR028846">
    <property type="entry name" value="Recoverin"/>
</dbReference>
<keyword evidence="7" id="KW-1185">Reference proteome</keyword>
<keyword evidence="3" id="KW-0106">Calcium</keyword>
<feature type="domain" description="EF-hand" evidence="5">
    <location>
        <begin position="169"/>
        <end position="204"/>
    </location>
</feature>
<name>A0A1D1W3L1_RAMVA</name>
<dbReference type="SMART" id="SM00054">
    <property type="entry name" value="EFh"/>
    <property type="match status" value="3"/>
</dbReference>
<evidence type="ECO:0000313" key="7">
    <source>
        <dbReference type="Proteomes" id="UP000186922"/>
    </source>
</evidence>
<feature type="region of interest" description="Disordered" evidence="4">
    <location>
        <begin position="1"/>
        <end position="33"/>
    </location>
</feature>
<dbReference type="PRINTS" id="PR00450">
    <property type="entry name" value="RECOVERIN"/>
</dbReference>
<dbReference type="EMBL" id="BDGG01000012">
    <property type="protein sequence ID" value="GAV05549.1"/>
    <property type="molecule type" value="Genomic_DNA"/>
</dbReference>
<dbReference type="Pfam" id="PF13202">
    <property type="entry name" value="EF-hand_5"/>
    <property type="match status" value="1"/>
</dbReference>
<evidence type="ECO:0000256" key="4">
    <source>
        <dbReference type="SAM" id="MobiDB-lite"/>
    </source>
</evidence>
<dbReference type="Pfam" id="PF13499">
    <property type="entry name" value="EF-hand_7"/>
    <property type="match status" value="1"/>
</dbReference>
<dbReference type="GO" id="GO:0005509">
    <property type="term" value="F:calcium ion binding"/>
    <property type="evidence" value="ECO:0007669"/>
    <property type="project" value="InterPro"/>
</dbReference>
<gene>
    <name evidence="6" type="primary">RvY_15664</name>
    <name evidence="6" type="synonym">RvY_15664.1</name>
    <name evidence="6" type="ORF">RvY_15664-1</name>
</gene>